<dbReference type="GO" id="GO:0004497">
    <property type="term" value="F:monooxygenase activity"/>
    <property type="evidence" value="ECO:0007669"/>
    <property type="project" value="InterPro"/>
</dbReference>
<dbReference type="InterPro" id="IPR036396">
    <property type="entry name" value="Cyt_P450_sf"/>
</dbReference>
<dbReference type="GO" id="GO:0016132">
    <property type="term" value="P:brassinosteroid biosynthetic process"/>
    <property type="evidence" value="ECO:0007669"/>
    <property type="project" value="TreeGrafter"/>
</dbReference>
<evidence type="ECO:0000256" key="1">
    <source>
        <dbReference type="ARBA" id="ARBA00022723"/>
    </source>
</evidence>
<keyword evidence="2" id="KW-0408">Iron</keyword>
<accession>A0AA89B5V2</accession>
<evidence type="ECO:0000256" key="2">
    <source>
        <dbReference type="ARBA" id="ARBA00023004"/>
    </source>
</evidence>
<evidence type="ECO:0000313" key="4">
    <source>
        <dbReference type="Proteomes" id="UP001188597"/>
    </source>
</evidence>
<organism evidence="3 4">
    <name type="scientific">Escallonia herrerae</name>
    <dbReference type="NCBI Taxonomy" id="1293975"/>
    <lineage>
        <taxon>Eukaryota</taxon>
        <taxon>Viridiplantae</taxon>
        <taxon>Streptophyta</taxon>
        <taxon>Embryophyta</taxon>
        <taxon>Tracheophyta</taxon>
        <taxon>Spermatophyta</taxon>
        <taxon>Magnoliopsida</taxon>
        <taxon>eudicotyledons</taxon>
        <taxon>Gunneridae</taxon>
        <taxon>Pentapetalae</taxon>
        <taxon>asterids</taxon>
        <taxon>campanulids</taxon>
        <taxon>Escalloniales</taxon>
        <taxon>Escalloniaceae</taxon>
        <taxon>Escallonia</taxon>
    </lineage>
</organism>
<dbReference type="GO" id="GO:0010268">
    <property type="term" value="P:brassinosteroid homeostasis"/>
    <property type="evidence" value="ECO:0007669"/>
    <property type="project" value="TreeGrafter"/>
</dbReference>
<protein>
    <recommendedName>
        <fullName evidence="5">Cytochrome P450</fullName>
    </recommendedName>
</protein>
<dbReference type="PANTHER" id="PTHR24286:SF12">
    <property type="entry name" value="CYTOCHROME P450 FAMILY PROTEIN, EXPRESSED"/>
    <property type="match status" value="1"/>
</dbReference>
<dbReference type="GO" id="GO:0020037">
    <property type="term" value="F:heme binding"/>
    <property type="evidence" value="ECO:0007669"/>
    <property type="project" value="InterPro"/>
</dbReference>
<gene>
    <name evidence="3" type="ORF">RJ639_037216</name>
</gene>
<proteinExistence type="predicted"/>
<dbReference type="Gene3D" id="1.10.630.10">
    <property type="entry name" value="Cytochrome P450"/>
    <property type="match status" value="1"/>
</dbReference>
<keyword evidence="4" id="KW-1185">Reference proteome</keyword>
<dbReference type="EMBL" id="JAVXUP010000330">
    <property type="protein sequence ID" value="KAK3030719.1"/>
    <property type="molecule type" value="Genomic_DNA"/>
</dbReference>
<evidence type="ECO:0000313" key="3">
    <source>
        <dbReference type="EMBL" id="KAK3030719.1"/>
    </source>
</evidence>
<evidence type="ECO:0008006" key="5">
    <source>
        <dbReference type="Google" id="ProtNLM"/>
    </source>
</evidence>
<dbReference type="GO" id="GO:0005506">
    <property type="term" value="F:iron ion binding"/>
    <property type="evidence" value="ECO:0007669"/>
    <property type="project" value="InterPro"/>
</dbReference>
<reference evidence="3" key="1">
    <citation type="submission" date="2022-12" db="EMBL/GenBank/DDBJ databases">
        <title>Draft genome assemblies for two species of Escallonia (Escalloniales).</title>
        <authorList>
            <person name="Chanderbali A."/>
            <person name="Dervinis C."/>
            <person name="Anghel I."/>
            <person name="Soltis D."/>
            <person name="Soltis P."/>
            <person name="Zapata F."/>
        </authorList>
    </citation>
    <scope>NUCLEOTIDE SEQUENCE</scope>
    <source>
        <strain evidence="3">UCBG64.0493</strain>
        <tissue evidence="3">Leaf</tissue>
    </source>
</reference>
<sequence length="227" mass="26056">MDVNALQMLLTKCECHFFAYDVIIKYGETSGLYRSHLFGSPVIIACSPSFNKFVLQSDVNFIREWPTANIFGINSLICAQGKAHTRIKSFLIRSINRPDALCQMVVTLQPRVISTHQSWSQKGRITAWKEATKVTYANIAKYFFGFEPGPVLDTLDELFKGVMHRFRAYPLDFPGTAYHHAIQCHTKIWEIFIVELEKRKNNPNDAKARNDFMDGLMELKDDEGKQL</sequence>
<keyword evidence="1" id="KW-0479">Metal-binding</keyword>
<name>A0AA89B5V2_9ASTE</name>
<dbReference type="PANTHER" id="PTHR24286">
    <property type="entry name" value="CYTOCHROME P450 26"/>
    <property type="match status" value="1"/>
</dbReference>
<dbReference type="GO" id="GO:0016705">
    <property type="term" value="F:oxidoreductase activity, acting on paired donors, with incorporation or reduction of molecular oxygen"/>
    <property type="evidence" value="ECO:0007669"/>
    <property type="project" value="InterPro"/>
</dbReference>
<comment type="caution">
    <text evidence="3">The sequence shown here is derived from an EMBL/GenBank/DDBJ whole genome shotgun (WGS) entry which is preliminary data.</text>
</comment>
<dbReference type="GO" id="GO:0016125">
    <property type="term" value="P:sterol metabolic process"/>
    <property type="evidence" value="ECO:0007669"/>
    <property type="project" value="TreeGrafter"/>
</dbReference>
<dbReference type="AlphaFoldDB" id="A0AA89B5V2"/>
<dbReference type="Proteomes" id="UP001188597">
    <property type="component" value="Unassembled WGS sequence"/>
</dbReference>
<dbReference type="SUPFAM" id="SSF48264">
    <property type="entry name" value="Cytochrome P450"/>
    <property type="match status" value="1"/>
</dbReference>